<protein>
    <submittedName>
        <fullName evidence="2">3-oxoacid CoA-transferase subunit A</fullName>
    </submittedName>
</protein>
<dbReference type="GO" id="GO:0008410">
    <property type="term" value="F:CoA-transferase activity"/>
    <property type="evidence" value="ECO:0007669"/>
    <property type="project" value="InterPro"/>
</dbReference>
<gene>
    <name evidence="2" type="ORF">GLS40_13190</name>
</gene>
<dbReference type="Pfam" id="PF01144">
    <property type="entry name" value="CoA_trans"/>
    <property type="match status" value="1"/>
</dbReference>
<dbReference type="SMART" id="SM00882">
    <property type="entry name" value="CoA_trans"/>
    <property type="match status" value="1"/>
</dbReference>
<dbReference type="RefSeq" id="WP_160383195.1">
    <property type="nucleotide sequence ID" value="NZ_WNXQ01000007.1"/>
</dbReference>
<dbReference type="EMBL" id="WNXQ01000007">
    <property type="protein sequence ID" value="MWB78987.1"/>
    <property type="molecule type" value="Genomic_DNA"/>
</dbReference>
<evidence type="ECO:0000313" key="2">
    <source>
        <dbReference type="EMBL" id="MWB78987.1"/>
    </source>
</evidence>
<dbReference type="NCBIfam" id="TIGR02429">
    <property type="entry name" value="pcaI_scoA_fam"/>
    <property type="match status" value="1"/>
</dbReference>
<dbReference type="PANTHER" id="PTHR13707">
    <property type="entry name" value="KETOACID-COENZYME A TRANSFERASE"/>
    <property type="match status" value="1"/>
</dbReference>
<dbReference type="SUPFAM" id="SSF100950">
    <property type="entry name" value="NagB/RpiA/CoA transferase-like"/>
    <property type="match status" value="1"/>
</dbReference>
<accession>A0A844W562</accession>
<organism evidence="2 3">
    <name type="scientific">Pseudooceanicola pacificus</name>
    <dbReference type="NCBI Taxonomy" id="2676438"/>
    <lineage>
        <taxon>Bacteria</taxon>
        <taxon>Pseudomonadati</taxon>
        <taxon>Pseudomonadota</taxon>
        <taxon>Alphaproteobacteria</taxon>
        <taxon>Rhodobacterales</taxon>
        <taxon>Paracoccaceae</taxon>
        <taxon>Pseudooceanicola</taxon>
    </lineage>
</organism>
<dbReference type="Proteomes" id="UP000443843">
    <property type="component" value="Unassembled WGS sequence"/>
</dbReference>
<dbReference type="InterPro" id="IPR004165">
    <property type="entry name" value="CoA_trans_fam_I"/>
</dbReference>
<keyword evidence="1 2" id="KW-0808">Transferase</keyword>
<name>A0A844W562_9RHOB</name>
<reference evidence="2 3" key="1">
    <citation type="submission" date="2019-11" db="EMBL/GenBank/DDBJ databases">
        <title>Pseudooceanicola pacifica sp. nov., isolated from deep-sea sediment of the Pacific Ocean.</title>
        <authorList>
            <person name="Lyu L."/>
        </authorList>
    </citation>
    <scope>NUCLEOTIDE SEQUENCE [LARGE SCALE GENOMIC DNA]</scope>
    <source>
        <strain evidence="2 3">216_PA32_1</strain>
    </source>
</reference>
<dbReference type="InterPro" id="IPR037171">
    <property type="entry name" value="NagB/RpiA_transferase-like"/>
</dbReference>
<keyword evidence="3" id="KW-1185">Reference proteome</keyword>
<comment type="caution">
    <text evidence="2">The sequence shown here is derived from an EMBL/GenBank/DDBJ whole genome shotgun (WGS) entry which is preliminary data.</text>
</comment>
<dbReference type="InterPro" id="IPR012792">
    <property type="entry name" value="3-oxoacid_CoA-transf_A"/>
</dbReference>
<evidence type="ECO:0000313" key="3">
    <source>
        <dbReference type="Proteomes" id="UP000443843"/>
    </source>
</evidence>
<dbReference type="PANTHER" id="PTHR13707:SF60">
    <property type="entry name" value="ACETATE COA-TRANSFERASE SUBUNIT ALPHA"/>
    <property type="match status" value="1"/>
</dbReference>
<sequence>MLDRRCDSVEKALEGIKDGSRIMVSGFGEAGRPNMLIKGLIDSGVKDIELVSNNAGAGYEGLAMLFRHKMVRKLYCSFPRGSMGAEVKKWVEEGGLEIEVMPQGTLAERIRAAGCGIPAFYTPTAYGTKLAEGKETRMFDGVGHVLETALKADVALVKAYKADRWGNLTYLNLARNFAPLMAMAATTSIVEADEIVELGALEPNIIVTPGICVDRLVTSRRIAENEWGTAA</sequence>
<evidence type="ECO:0000256" key="1">
    <source>
        <dbReference type="ARBA" id="ARBA00022679"/>
    </source>
</evidence>
<dbReference type="AlphaFoldDB" id="A0A844W562"/>
<dbReference type="Gene3D" id="3.40.1080.10">
    <property type="entry name" value="Glutaconate Coenzyme A-transferase"/>
    <property type="match status" value="1"/>
</dbReference>
<proteinExistence type="predicted"/>